<evidence type="ECO:0000313" key="2">
    <source>
        <dbReference type="EMBL" id="GAA54775.1"/>
    </source>
</evidence>
<evidence type="ECO:0000313" key="3">
    <source>
        <dbReference type="Proteomes" id="UP000008909"/>
    </source>
</evidence>
<proteinExistence type="predicted"/>
<accession>G7YP94</accession>
<reference evidence="2" key="1">
    <citation type="journal article" date="2011" name="Genome Biol.">
        <title>The draft genome of the carcinogenic human liver fluke Clonorchis sinensis.</title>
        <authorList>
            <person name="Wang X."/>
            <person name="Chen W."/>
            <person name="Huang Y."/>
            <person name="Sun J."/>
            <person name="Men J."/>
            <person name="Liu H."/>
            <person name="Luo F."/>
            <person name="Guo L."/>
            <person name="Lv X."/>
            <person name="Deng C."/>
            <person name="Zhou C."/>
            <person name="Fan Y."/>
            <person name="Li X."/>
            <person name="Huang L."/>
            <person name="Hu Y."/>
            <person name="Liang C."/>
            <person name="Hu X."/>
            <person name="Xu J."/>
            <person name="Yu X."/>
        </authorList>
    </citation>
    <scope>NUCLEOTIDE SEQUENCE [LARGE SCALE GENOMIC DNA]</scope>
    <source>
        <strain evidence="2">Henan</strain>
    </source>
</reference>
<protein>
    <recommendedName>
        <fullName evidence="4">Gap-Pol polyprotein</fullName>
    </recommendedName>
</protein>
<evidence type="ECO:0000256" key="1">
    <source>
        <dbReference type="SAM" id="Coils"/>
    </source>
</evidence>
<organism evidence="2 3">
    <name type="scientific">Clonorchis sinensis</name>
    <name type="common">Chinese liver fluke</name>
    <dbReference type="NCBI Taxonomy" id="79923"/>
    <lineage>
        <taxon>Eukaryota</taxon>
        <taxon>Metazoa</taxon>
        <taxon>Spiralia</taxon>
        <taxon>Lophotrochozoa</taxon>
        <taxon>Platyhelminthes</taxon>
        <taxon>Trematoda</taxon>
        <taxon>Digenea</taxon>
        <taxon>Opisthorchiida</taxon>
        <taxon>Opisthorchiata</taxon>
        <taxon>Opisthorchiidae</taxon>
        <taxon>Clonorchis</taxon>
    </lineage>
</organism>
<keyword evidence="1" id="KW-0175">Coiled coil</keyword>
<sequence length="166" mass="18974">MFMKTEFYRPVKTNGEREESVLLHVADISRSLATIITVDTTDEFVEDVQPALDAQLRLARATGQLSVEHLMHLARELAEAPLVTFQTPENREDSAVEDLKNKVDQLTKQLAAAQTESRRHARTSRYYKCGTPGHWKKQYPRTRPLVHNKILEYSPFPEWVAISALA</sequence>
<reference key="2">
    <citation type="submission" date="2011-10" db="EMBL/GenBank/DDBJ databases">
        <title>The genome and transcriptome sequence of Clonorchis sinensis provide insights into the carcinogenic liver fluke.</title>
        <authorList>
            <person name="Wang X."/>
            <person name="Huang Y."/>
            <person name="Chen W."/>
            <person name="Liu H."/>
            <person name="Guo L."/>
            <person name="Chen Y."/>
            <person name="Luo F."/>
            <person name="Zhou W."/>
            <person name="Sun J."/>
            <person name="Mao Q."/>
            <person name="Liang P."/>
            <person name="Zhou C."/>
            <person name="Tian Y."/>
            <person name="Men J."/>
            <person name="Lv X."/>
            <person name="Huang L."/>
            <person name="Zhou J."/>
            <person name="Hu Y."/>
            <person name="Li R."/>
            <person name="Zhang F."/>
            <person name="Lei H."/>
            <person name="Li X."/>
            <person name="Hu X."/>
            <person name="Liang C."/>
            <person name="Xu J."/>
            <person name="Wu Z."/>
            <person name="Yu X."/>
        </authorList>
    </citation>
    <scope>NUCLEOTIDE SEQUENCE</scope>
    <source>
        <strain>Henan</strain>
    </source>
</reference>
<keyword evidence="3" id="KW-1185">Reference proteome</keyword>
<dbReference type="EMBL" id="DF143922">
    <property type="protein sequence ID" value="GAA54775.1"/>
    <property type="molecule type" value="Genomic_DNA"/>
</dbReference>
<name>G7YP94_CLOSI</name>
<dbReference type="AlphaFoldDB" id="G7YP94"/>
<evidence type="ECO:0008006" key="4">
    <source>
        <dbReference type="Google" id="ProtNLM"/>
    </source>
</evidence>
<gene>
    <name evidence="2" type="ORF">CLF_105396</name>
</gene>
<dbReference type="Proteomes" id="UP000008909">
    <property type="component" value="Unassembled WGS sequence"/>
</dbReference>
<feature type="coiled-coil region" evidence="1">
    <location>
        <begin position="89"/>
        <end position="123"/>
    </location>
</feature>